<dbReference type="InterPro" id="IPR013032">
    <property type="entry name" value="EGF-like_CS"/>
</dbReference>
<dbReference type="InterPro" id="IPR003599">
    <property type="entry name" value="Ig_sub"/>
</dbReference>
<dbReference type="Gene3D" id="2.60.40.10">
    <property type="entry name" value="Immunoglobulins"/>
    <property type="match status" value="1"/>
</dbReference>
<dbReference type="Gene3D" id="2.10.25.10">
    <property type="entry name" value="Laminin"/>
    <property type="match status" value="16"/>
</dbReference>
<feature type="disulfide bond" evidence="7">
    <location>
        <begin position="522"/>
        <end position="531"/>
    </location>
</feature>
<dbReference type="PROSITE" id="PS00010">
    <property type="entry name" value="ASX_HYDROXYL"/>
    <property type="match status" value="16"/>
</dbReference>
<feature type="compositionally biased region" description="Low complexity" evidence="9">
    <location>
        <begin position="749"/>
        <end position="762"/>
    </location>
</feature>
<evidence type="ECO:0000256" key="3">
    <source>
        <dbReference type="ARBA" id="ARBA00022729"/>
    </source>
</evidence>
<feature type="domain" description="EGF-like" evidence="10">
    <location>
        <begin position="230"/>
        <end position="266"/>
    </location>
</feature>
<comment type="caution">
    <text evidence="7">Lacks conserved residue(s) required for the propagation of feature annotation.</text>
</comment>
<dbReference type="InterPro" id="IPR000152">
    <property type="entry name" value="EGF-type_Asp/Asn_hydroxyl_site"/>
</dbReference>
<feature type="domain" description="EGF-like" evidence="10">
    <location>
        <begin position="306"/>
        <end position="342"/>
    </location>
</feature>
<dbReference type="Pfam" id="PF12661">
    <property type="entry name" value="hEGF"/>
    <property type="match status" value="1"/>
</dbReference>
<feature type="disulfide bond" evidence="8">
    <location>
        <begin position="863"/>
        <end position="897"/>
    </location>
</feature>
<dbReference type="InterPro" id="IPR018097">
    <property type="entry name" value="EGF_Ca-bd_CS"/>
</dbReference>
<dbReference type="SMART" id="SM00409">
    <property type="entry name" value="IG"/>
    <property type="match status" value="1"/>
</dbReference>
<dbReference type="InterPro" id="IPR003645">
    <property type="entry name" value="Fol_N"/>
</dbReference>
<keyword evidence="1" id="KW-0217">Developmental protein</keyword>
<dbReference type="SMART" id="SM00408">
    <property type="entry name" value="IGc2"/>
    <property type="match status" value="1"/>
</dbReference>
<evidence type="ECO:0000256" key="2">
    <source>
        <dbReference type="ARBA" id="ARBA00022536"/>
    </source>
</evidence>
<keyword evidence="3" id="KW-0732">Signal</keyword>
<feature type="disulfide bond" evidence="7">
    <location>
        <begin position="180"/>
        <end position="189"/>
    </location>
</feature>
<dbReference type="PANTHER" id="PTHR12916:SF9">
    <property type="entry name" value="NEUROGENIC LOCUS NOTCH HOMOLOG PROTEIN 1-RELATED"/>
    <property type="match status" value="1"/>
</dbReference>
<evidence type="ECO:0000256" key="7">
    <source>
        <dbReference type="PROSITE-ProRule" id="PRU00076"/>
    </source>
</evidence>
<dbReference type="FunFam" id="2.10.25.10:FF:000080">
    <property type="entry name" value="Neurogenic locus notch 1"/>
    <property type="match status" value="16"/>
</dbReference>
<dbReference type="InterPro" id="IPR024079">
    <property type="entry name" value="MetalloPept_cat_dom_sf"/>
</dbReference>
<feature type="region of interest" description="Disordered" evidence="9">
    <location>
        <begin position="735"/>
        <end position="762"/>
    </location>
</feature>
<feature type="domain" description="EGF-like" evidence="10">
    <location>
        <begin position="78"/>
        <end position="114"/>
    </location>
</feature>
<dbReference type="SUPFAM" id="SSF48726">
    <property type="entry name" value="Immunoglobulin"/>
    <property type="match status" value="1"/>
</dbReference>
<organism evidence="13 14">
    <name type="scientific">Branchiostoma belcheri</name>
    <name type="common">Amphioxus</name>
    <dbReference type="NCBI Taxonomy" id="7741"/>
    <lineage>
        <taxon>Eukaryota</taxon>
        <taxon>Metazoa</taxon>
        <taxon>Chordata</taxon>
        <taxon>Cephalochordata</taxon>
        <taxon>Leptocardii</taxon>
        <taxon>Amphioxiformes</taxon>
        <taxon>Branchiostomatidae</taxon>
        <taxon>Branchiostoma</taxon>
    </lineage>
</organism>
<feature type="disulfide bond" evidence="8">
    <location>
        <begin position="537"/>
        <end position="571"/>
    </location>
</feature>
<evidence type="ECO:0000313" key="14">
    <source>
        <dbReference type="RefSeq" id="XP_019619439.1"/>
    </source>
</evidence>
<dbReference type="PROSITE" id="PS01187">
    <property type="entry name" value="EGF_CA"/>
    <property type="match status" value="8"/>
</dbReference>
<protein>
    <submittedName>
        <fullName evidence="14">LOW QUALITY PROTEIN: fibropellin-1-like</fullName>
    </submittedName>
</protein>
<feature type="disulfide bond" evidence="7">
    <location>
        <begin position="66"/>
        <end position="75"/>
    </location>
</feature>
<feature type="domain" description="EGF-like" evidence="10">
    <location>
        <begin position="382"/>
        <end position="418"/>
    </location>
</feature>
<dbReference type="GeneID" id="109466213"/>
<feature type="domain" description="ShKT" evidence="12">
    <location>
        <begin position="693"/>
        <end position="727"/>
    </location>
</feature>
<dbReference type="SMART" id="SM00181">
    <property type="entry name" value="EGF"/>
    <property type="match status" value="16"/>
</dbReference>
<feature type="domain" description="Ig-like" evidence="11">
    <location>
        <begin position="763"/>
        <end position="853"/>
    </location>
</feature>
<dbReference type="Pfam" id="PF01549">
    <property type="entry name" value="ShK"/>
    <property type="match status" value="4"/>
</dbReference>
<reference evidence="14" key="1">
    <citation type="submission" date="2025-08" db="UniProtKB">
        <authorList>
            <consortium name="RefSeq"/>
        </authorList>
    </citation>
    <scope>IDENTIFICATION</scope>
    <source>
        <tissue evidence="14">Gonad</tissue>
    </source>
</reference>
<dbReference type="KEGG" id="bbel:109466213"/>
<feature type="domain" description="ShKT" evidence="12">
    <location>
        <begin position="615"/>
        <end position="649"/>
    </location>
</feature>
<dbReference type="SMART" id="SM00179">
    <property type="entry name" value="EGF_CA"/>
    <property type="match status" value="16"/>
</dbReference>
<dbReference type="InterPro" id="IPR009030">
    <property type="entry name" value="Growth_fac_rcpt_cys_sf"/>
</dbReference>
<evidence type="ECO:0000256" key="8">
    <source>
        <dbReference type="PROSITE-ProRule" id="PRU01005"/>
    </source>
</evidence>
<dbReference type="SMART" id="SM00254">
    <property type="entry name" value="ShKT"/>
    <property type="match status" value="4"/>
</dbReference>
<feature type="disulfide bond" evidence="7">
    <location>
        <begin position="294"/>
        <end position="303"/>
    </location>
</feature>
<dbReference type="SUPFAM" id="SSF57196">
    <property type="entry name" value="EGF/Laminin"/>
    <property type="match status" value="4"/>
</dbReference>
<feature type="disulfide bond" evidence="7">
    <location>
        <begin position="600"/>
        <end position="609"/>
    </location>
</feature>
<feature type="domain" description="EGF-like" evidence="10">
    <location>
        <begin position="574"/>
        <end position="610"/>
    </location>
</feature>
<dbReference type="GO" id="GO:0005509">
    <property type="term" value="F:calcium ion binding"/>
    <property type="evidence" value="ECO:0007669"/>
    <property type="project" value="InterPro"/>
</dbReference>
<feature type="disulfide bond" evidence="7">
    <location>
        <begin position="256"/>
        <end position="265"/>
    </location>
</feature>
<evidence type="ECO:0000256" key="9">
    <source>
        <dbReference type="SAM" id="MobiDB-lite"/>
    </source>
</evidence>
<proteinExistence type="predicted"/>
<dbReference type="InterPro" id="IPR036179">
    <property type="entry name" value="Ig-like_dom_sf"/>
</dbReference>
<dbReference type="Proteomes" id="UP000515135">
    <property type="component" value="Unplaced"/>
</dbReference>
<dbReference type="PROSITE" id="PS01186">
    <property type="entry name" value="EGF_2"/>
    <property type="match status" value="16"/>
</dbReference>
<dbReference type="PANTHER" id="PTHR12916">
    <property type="entry name" value="CYTOCHROME C OXIDASE POLYPEPTIDE VIC-2"/>
    <property type="match status" value="1"/>
</dbReference>
<dbReference type="OrthoDB" id="430340at2759"/>
<feature type="domain" description="EGF-like" evidence="10">
    <location>
        <begin position="154"/>
        <end position="190"/>
    </location>
</feature>
<dbReference type="InterPro" id="IPR001881">
    <property type="entry name" value="EGF-like_Ca-bd_dom"/>
</dbReference>
<dbReference type="InterPro" id="IPR003582">
    <property type="entry name" value="ShKT_dom"/>
</dbReference>
<feature type="domain" description="EGF-like" evidence="10">
    <location>
        <begin position="192"/>
        <end position="228"/>
    </location>
</feature>
<evidence type="ECO:0000259" key="11">
    <source>
        <dbReference type="PROSITE" id="PS50835"/>
    </source>
</evidence>
<accession>A0A6P4YB06</accession>
<feature type="domain" description="EGF-like" evidence="10">
    <location>
        <begin position="116"/>
        <end position="152"/>
    </location>
</feature>
<dbReference type="SUPFAM" id="SSF57184">
    <property type="entry name" value="Growth factor receptor domain"/>
    <property type="match status" value="4"/>
</dbReference>
<feature type="domain" description="ShKT" evidence="12">
    <location>
        <begin position="863"/>
        <end position="897"/>
    </location>
</feature>
<dbReference type="PROSITE" id="PS00022">
    <property type="entry name" value="EGF_1"/>
    <property type="match status" value="16"/>
</dbReference>
<dbReference type="PROSITE" id="PS51670">
    <property type="entry name" value="SHKT"/>
    <property type="match status" value="4"/>
</dbReference>
<feature type="disulfide bond" evidence="7">
    <location>
        <begin position="446"/>
        <end position="455"/>
    </location>
</feature>
<dbReference type="Pfam" id="PF00008">
    <property type="entry name" value="EGF"/>
    <property type="match status" value="15"/>
</dbReference>
<feature type="domain" description="EGF-like" evidence="10">
    <location>
        <begin position="652"/>
        <end position="688"/>
    </location>
</feature>
<evidence type="ECO:0000256" key="4">
    <source>
        <dbReference type="ARBA" id="ARBA00022737"/>
    </source>
</evidence>
<dbReference type="InterPro" id="IPR000742">
    <property type="entry name" value="EGF"/>
</dbReference>
<dbReference type="GO" id="GO:0005112">
    <property type="term" value="F:Notch binding"/>
    <property type="evidence" value="ECO:0007669"/>
    <property type="project" value="TreeGrafter"/>
</dbReference>
<feature type="disulfide bond" evidence="8">
    <location>
        <begin position="693"/>
        <end position="727"/>
    </location>
</feature>
<evidence type="ECO:0000259" key="10">
    <source>
        <dbReference type="PROSITE" id="PS50026"/>
    </source>
</evidence>
<feature type="domain" description="EGF-like" evidence="10">
    <location>
        <begin position="420"/>
        <end position="456"/>
    </location>
</feature>
<feature type="disulfide bond" evidence="7">
    <location>
        <begin position="332"/>
        <end position="341"/>
    </location>
</feature>
<sequence length="1182" mass="125575">MYTDDCPGVTCQNGGICIDGINSYSCHCLPGYEGDHCETNTDDCDGVTCQNGGTCVDGVNSYSCNCDVGYEGDHCETNTDDCDGVTCQNGGTCVDGVNSYSCNCDVGYEGDHCETNTDDCDGVTCQNGGTCVDGVNSYSCNCDVGYEGDHCETNTDDCDGVTCQNGGTCVDGVNSYSCNCDVGYEGDHCETNTDDCDGVTCQNGGTCVDGVNSYSCNCDVGYEGDHCETNTDDCDGVTCQNGGTCVDGVNSYSCNCDLGYEGDHCETNTDDCDGVTCQNGGTCVDGVNTYSCNCDVGYEGDHCETNTDDCDGVTCQNGGTCVDGVNSYSCNCDVGYEGDHCETNTDDCDGVTCQNGGTCVDGVNSYSCNCDVGYEGDHCETNTDDCDGVTCQNGGTCVDGVNTYSCNCDVGYEGDHCETNTDDCDGVTCQNGGTCVDGVNSYSCNCDLGYEGDHCETNTDDCDGVTCQNGGTCVDGVNSYSCNCDLGYEGDHCETNTDDCDGVTCQNGGTCVDGVNTYTCDCDSGYEGDHCETQTDCSDSSPHCGYWASIGDCENNAGYMLANCPLSCGVCTSDTDDCDGVTCQNGGTCVDGDNSYTCDCVSGYEGDHCETQTDCSDSSPHCGYWASIGDCENNAGYMLANCPLSCGVCTSDTDDCDGVTCQNGGTCVDGDNTYTCDCVSGYEGDHCETQTDCSDSSPHCGYWASIGDCENNAGYMLANCPLSCGVCTPATVTTAQPTTPSPLTPPPNTLTTPPRSSTTPAAPTFMRNAAWVVPGYRVNERAEVTLLCAAAGGIAPGPPAFSWSRRNAASLPAGAVVDPDTGTLRIPSALPEDDGEYTCTADDGVEMVSNGVSFDVCPEITDCSDSSPHCGYWASLGDCESNPGYMDPNCPLSCGKCHPDLPPDCLTSKRGVSWETWECNDVTSVPDDVRTELNLDPFYQKYLHAYGIPILGSSILSDDALRRCCYDVLFMLADRRDIRDSYFNVYGRAAIMAQTEVTQDIPEHAHMDDSFNTRARGLGGTVTWPVSTGAEENVLCFQNDSYRVEDIFMHEFAHGVHNMAARIVIPDFDSRLQAAYVDALANGRFANTYADDTVFEYWAEGVQSYFYVNHESDPPDGIHNHVDTREELMAYDPVLYNLIHEIFPCENYVVNRCVRDYGASQIKLDCKNGIPRTTIQGSTIFQ</sequence>
<evidence type="ECO:0000256" key="1">
    <source>
        <dbReference type="ARBA" id="ARBA00022473"/>
    </source>
</evidence>
<feature type="compositionally biased region" description="Pro residues" evidence="9">
    <location>
        <begin position="739"/>
        <end position="748"/>
    </location>
</feature>
<feature type="disulfide bond" evidence="7">
    <location>
        <begin position="678"/>
        <end position="687"/>
    </location>
</feature>
<dbReference type="GO" id="GO:0007219">
    <property type="term" value="P:Notch signaling pathway"/>
    <property type="evidence" value="ECO:0007669"/>
    <property type="project" value="TreeGrafter"/>
</dbReference>
<feature type="disulfide bond" evidence="7">
    <location>
        <begin position="142"/>
        <end position="151"/>
    </location>
</feature>
<dbReference type="CDD" id="cd00054">
    <property type="entry name" value="EGF_CA"/>
    <property type="match status" value="16"/>
</dbReference>
<dbReference type="InterPro" id="IPR003598">
    <property type="entry name" value="Ig_sub2"/>
</dbReference>
<feature type="disulfide bond" evidence="7">
    <location>
        <begin position="104"/>
        <end position="113"/>
    </location>
</feature>
<gene>
    <name evidence="14" type="primary">LOC109466213</name>
</gene>
<dbReference type="InterPro" id="IPR007110">
    <property type="entry name" value="Ig-like_dom"/>
</dbReference>
<keyword evidence="2 7" id="KW-0245">EGF-like domain</keyword>
<keyword evidence="13" id="KW-1185">Reference proteome</keyword>
<feature type="domain" description="EGF-like" evidence="10">
    <location>
        <begin position="458"/>
        <end position="494"/>
    </location>
</feature>
<keyword evidence="4" id="KW-0677">Repeat</keyword>
<name>A0A6P4YB06_BRABE</name>
<feature type="disulfide bond" evidence="7">
    <location>
        <begin position="408"/>
        <end position="417"/>
    </location>
</feature>
<feature type="domain" description="EGF-like" evidence="10">
    <location>
        <begin position="344"/>
        <end position="380"/>
    </location>
</feature>
<evidence type="ECO:0000256" key="5">
    <source>
        <dbReference type="ARBA" id="ARBA00023157"/>
    </source>
</evidence>
<feature type="domain" description="EGF-like" evidence="10">
    <location>
        <begin position="2"/>
        <end position="38"/>
    </location>
</feature>
<keyword evidence="5 7" id="KW-1015">Disulfide bond</keyword>
<feature type="domain" description="EGF-like" evidence="10">
    <location>
        <begin position="496"/>
        <end position="532"/>
    </location>
</feature>
<feature type="domain" description="EGF-like" evidence="10">
    <location>
        <begin position="268"/>
        <end position="304"/>
    </location>
</feature>
<feature type="disulfide bond" evidence="8">
    <location>
        <begin position="615"/>
        <end position="649"/>
    </location>
</feature>
<dbReference type="AlphaFoldDB" id="A0A6P4YB06"/>
<dbReference type="RefSeq" id="XP_019619439.1">
    <property type="nucleotide sequence ID" value="XM_019763880.1"/>
</dbReference>
<evidence type="ECO:0000313" key="13">
    <source>
        <dbReference type="Proteomes" id="UP000515135"/>
    </source>
</evidence>
<dbReference type="GO" id="GO:0008237">
    <property type="term" value="F:metallopeptidase activity"/>
    <property type="evidence" value="ECO:0007669"/>
    <property type="project" value="InterPro"/>
</dbReference>
<feature type="disulfide bond" evidence="7">
    <location>
        <begin position="218"/>
        <end position="227"/>
    </location>
</feature>
<dbReference type="PROSITE" id="PS50026">
    <property type="entry name" value="EGF_3"/>
    <property type="match status" value="16"/>
</dbReference>
<feature type="disulfide bond" evidence="7">
    <location>
        <begin position="28"/>
        <end position="37"/>
    </location>
</feature>
<evidence type="ECO:0000259" key="12">
    <source>
        <dbReference type="PROSITE" id="PS51670"/>
    </source>
</evidence>
<dbReference type="Gene3D" id="3.40.390.10">
    <property type="entry name" value="Collagenase (Catalytic Domain)"/>
    <property type="match status" value="1"/>
</dbReference>
<feature type="domain" description="ShKT" evidence="12">
    <location>
        <begin position="537"/>
        <end position="571"/>
    </location>
</feature>
<dbReference type="PROSITE" id="PS50835">
    <property type="entry name" value="IG_LIKE"/>
    <property type="match status" value="1"/>
</dbReference>
<feature type="disulfide bond" evidence="7">
    <location>
        <begin position="484"/>
        <end position="493"/>
    </location>
</feature>
<evidence type="ECO:0000256" key="6">
    <source>
        <dbReference type="ARBA" id="ARBA00023180"/>
    </source>
</evidence>
<dbReference type="InterPro" id="IPR013783">
    <property type="entry name" value="Ig-like_fold"/>
</dbReference>
<feature type="disulfide bond" evidence="7">
    <location>
        <begin position="370"/>
        <end position="379"/>
    </location>
</feature>
<keyword evidence="6" id="KW-0325">Glycoprotein</keyword>
<feature type="domain" description="EGF-like" evidence="10">
    <location>
        <begin position="40"/>
        <end position="76"/>
    </location>
</feature>
<dbReference type="SMART" id="SM00274">
    <property type="entry name" value="FOLN"/>
    <property type="match status" value="14"/>
</dbReference>